<name>A0A200Q8D0_MACCD</name>
<comment type="caution">
    <text evidence="3">The sequence shown here is derived from an EMBL/GenBank/DDBJ whole genome shotgun (WGS) entry which is preliminary data.</text>
</comment>
<dbReference type="OMA" id="TANDEEC"/>
<dbReference type="InParanoid" id="A0A200Q8D0"/>
<dbReference type="Gene3D" id="4.10.60.10">
    <property type="entry name" value="Zinc finger, CCHC-type"/>
    <property type="match status" value="1"/>
</dbReference>
<reference evidence="3 4" key="1">
    <citation type="journal article" date="2017" name="Mol. Plant">
        <title>The Genome of Medicinal Plant Macleaya cordata Provides New Insights into Benzylisoquinoline Alkaloids Metabolism.</title>
        <authorList>
            <person name="Liu X."/>
            <person name="Liu Y."/>
            <person name="Huang P."/>
            <person name="Ma Y."/>
            <person name="Qing Z."/>
            <person name="Tang Q."/>
            <person name="Cao H."/>
            <person name="Cheng P."/>
            <person name="Zheng Y."/>
            <person name="Yuan Z."/>
            <person name="Zhou Y."/>
            <person name="Liu J."/>
            <person name="Tang Z."/>
            <person name="Zhuo Y."/>
            <person name="Zhang Y."/>
            <person name="Yu L."/>
            <person name="Huang J."/>
            <person name="Yang P."/>
            <person name="Peng Q."/>
            <person name="Zhang J."/>
            <person name="Jiang W."/>
            <person name="Zhang Z."/>
            <person name="Lin K."/>
            <person name="Ro D.K."/>
            <person name="Chen X."/>
            <person name="Xiong X."/>
            <person name="Shang Y."/>
            <person name="Huang S."/>
            <person name="Zeng J."/>
        </authorList>
    </citation>
    <scope>NUCLEOTIDE SEQUENCE [LARGE SCALE GENOMIC DNA]</scope>
    <source>
        <strain evidence="4">cv. BLH2017</strain>
        <tissue evidence="3">Root</tissue>
    </source>
</reference>
<feature type="domain" description="CCHC-type" evidence="2">
    <location>
        <begin position="72"/>
        <end position="86"/>
    </location>
</feature>
<evidence type="ECO:0000259" key="2">
    <source>
        <dbReference type="PROSITE" id="PS50158"/>
    </source>
</evidence>
<gene>
    <name evidence="3" type="ORF">BVC80_8989g11</name>
</gene>
<dbReference type="GO" id="GO:0008270">
    <property type="term" value="F:zinc ion binding"/>
    <property type="evidence" value="ECO:0007669"/>
    <property type="project" value="UniProtKB-KW"/>
</dbReference>
<evidence type="ECO:0000313" key="3">
    <source>
        <dbReference type="EMBL" id="OVA06751.1"/>
    </source>
</evidence>
<keyword evidence="1" id="KW-0479">Metal-binding</keyword>
<dbReference type="OrthoDB" id="1742531at2759"/>
<dbReference type="EMBL" id="MVGT01002722">
    <property type="protein sequence ID" value="OVA06751.1"/>
    <property type="molecule type" value="Genomic_DNA"/>
</dbReference>
<dbReference type="PANTHER" id="PTHR47592:SF27">
    <property type="entry name" value="OS08G0421700 PROTEIN"/>
    <property type="match status" value="1"/>
</dbReference>
<protein>
    <submittedName>
        <fullName evidence="3">Zinc finger protein</fullName>
    </submittedName>
</protein>
<keyword evidence="1" id="KW-0862">Zinc</keyword>
<keyword evidence="4" id="KW-1185">Reference proteome</keyword>
<dbReference type="AlphaFoldDB" id="A0A200Q8D0"/>
<evidence type="ECO:0000313" key="4">
    <source>
        <dbReference type="Proteomes" id="UP000195402"/>
    </source>
</evidence>
<proteinExistence type="predicted"/>
<keyword evidence="1" id="KW-0863">Zinc-finger</keyword>
<dbReference type="PANTHER" id="PTHR47592">
    <property type="entry name" value="PBF68 PROTEIN"/>
    <property type="match status" value="1"/>
</dbReference>
<dbReference type="PROSITE" id="PS50158">
    <property type="entry name" value="ZF_CCHC"/>
    <property type="match status" value="1"/>
</dbReference>
<dbReference type="Proteomes" id="UP000195402">
    <property type="component" value="Unassembled WGS sequence"/>
</dbReference>
<dbReference type="STRING" id="56857.A0A200Q8D0"/>
<dbReference type="InterPro" id="IPR036875">
    <property type="entry name" value="Znf_CCHC_sf"/>
</dbReference>
<accession>A0A200Q8D0</accession>
<evidence type="ECO:0000256" key="1">
    <source>
        <dbReference type="PROSITE-ProRule" id="PRU00047"/>
    </source>
</evidence>
<organism evidence="3 4">
    <name type="scientific">Macleaya cordata</name>
    <name type="common">Five-seeded plume-poppy</name>
    <name type="synonym">Bocconia cordata</name>
    <dbReference type="NCBI Taxonomy" id="56857"/>
    <lineage>
        <taxon>Eukaryota</taxon>
        <taxon>Viridiplantae</taxon>
        <taxon>Streptophyta</taxon>
        <taxon>Embryophyta</taxon>
        <taxon>Tracheophyta</taxon>
        <taxon>Spermatophyta</taxon>
        <taxon>Magnoliopsida</taxon>
        <taxon>Ranunculales</taxon>
        <taxon>Papaveraceae</taxon>
        <taxon>Papaveroideae</taxon>
        <taxon>Macleaya</taxon>
    </lineage>
</organism>
<dbReference type="Pfam" id="PF00098">
    <property type="entry name" value="zf-CCHC"/>
    <property type="match status" value="1"/>
</dbReference>
<dbReference type="SUPFAM" id="SSF57756">
    <property type="entry name" value="Retrovirus zinc finger-like domains"/>
    <property type="match status" value="1"/>
</dbReference>
<dbReference type="InterPro" id="IPR054722">
    <property type="entry name" value="PolX-like_BBD"/>
</dbReference>
<dbReference type="GO" id="GO:0003676">
    <property type="term" value="F:nucleic acid binding"/>
    <property type="evidence" value="ECO:0007669"/>
    <property type="project" value="InterPro"/>
</dbReference>
<dbReference type="InterPro" id="IPR001878">
    <property type="entry name" value="Znf_CCHC"/>
</dbReference>
<sequence length="248" mass="26473">MDSDSWDDLDMRAASQIRLLLAKNVLANQEKEALSLTEVTGALLSEEKERNKGAGGVDLGLYVGEKKKKNVCWKCGQSGHLRRDCKGKGNGAGSANGPNQYANHVETIGSDDGEVLLTAADFGHGKDWILDSGATRHMCAHRSYFDKCVGCGGGVVLTGDGSELSMKGVGEIRIRMFDDKVQILQGVQHVSGLSRNLISLSQLDSNGLEYSYSGGVLKVYRGATVIMKGSLSRGLYTLVKSEVGGVTD</sequence>
<dbReference type="Pfam" id="PF22936">
    <property type="entry name" value="Pol_BBD"/>
    <property type="match status" value="1"/>
</dbReference>
<dbReference type="SMART" id="SM00343">
    <property type="entry name" value="ZnF_C2HC"/>
    <property type="match status" value="1"/>
</dbReference>